<dbReference type="Proteomes" id="UP000594261">
    <property type="component" value="Chromosome 5"/>
</dbReference>
<dbReference type="EnsemblPlants" id="QL05p062331:mrna">
    <property type="protein sequence ID" value="QL05p062331:mrna"/>
    <property type="gene ID" value="QL05p062331"/>
</dbReference>
<name>A0A7N2LT92_QUELO</name>
<sequence length="226" mass="25755">MEQAVIEELQNLYLTKEEEEEIQISVQSRDDLLEECSLSLFGRLLSERQQNLWGLPFELMSEEVGQDIGRSLGCLIEVDKRACQLDQAKFMRIRVDAPIDKPLRRGGNVVSKDGEKFWIHFKYERLPTFCFLCGMLGHDDKHCQTSANQQGTPKQYGDWLRAHGNFKGGNPSFKGGNARQRTFSSNNQNTETENRANEEDAAAMGRSSVSPACHMEENRESESFQN</sequence>
<organism evidence="3 4">
    <name type="scientific">Quercus lobata</name>
    <name type="common">Valley oak</name>
    <dbReference type="NCBI Taxonomy" id="97700"/>
    <lineage>
        <taxon>Eukaryota</taxon>
        <taxon>Viridiplantae</taxon>
        <taxon>Streptophyta</taxon>
        <taxon>Embryophyta</taxon>
        <taxon>Tracheophyta</taxon>
        <taxon>Spermatophyta</taxon>
        <taxon>Magnoliopsida</taxon>
        <taxon>eudicotyledons</taxon>
        <taxon>Gunneridae</taxon>
        <taxon>Pentapetalae</taxon>
        <taxon>rosids</taxon>
        <taxon>fabids</taxon>
        <taxon>Fagales</taxon>
        <taxon>Fagaceae</taxon>
        <taxon>Quercus</taxon>
    </lineage>
</organism>
<dbReference type="InterPro" id="IPR040256">
    <property type="entry name" value="At4g02000-like"/>
</dbReference>
<proteinExistence type="predicted"/>
<feature type="compositionally biased region" description="Basic and acidic residues" evidence="1">
    <location>
        <begin position="214"/>
        <end position="226"/>
    </location>
</feature>
<dbReference type="Pfam" id="PF14392">
    <property type="entry name" value="zf-CCHC_4"/>
    <property type="match status" value="1"/>
</dbReference>
<evidence type="ECO:0000313" key="3">
    <source>
        <dbReference type="EnsemblPlants" id="QL05p062331:mrna"/>
    </source>
</evidence>
<dbReference type="PANTHER" id="PTHR31286:SF178">
    <property type="entry name" value="DUF4283 DOMAIN-CONTAINING PROTEIN"/>
    <property type="match status" value="1"/>
</dbReference>
<dbReference type="AlphaFoldDB" id="A0A7N2LT92"/>
<keyword evidence="4" id="KW-1185">Reference proteome</keyword>
<feature type="region of interest" description="Disordered" evidence="1">
    <location>
        <begin position="168"/>
        <end position="226"/>
    </location>
</feature>
<dbReference type="InParanoid" id="A0A7N2LT92"/>
<reference evidence="3" key="2">
    <citation type="submission" date="2021-01" db="UniProtKB">
        <authorList>
            <consortium name="EnsemblPlants"/>
        </authorList>
    </citation>
    <scope>IDENTIFICATION</scope>
</reference>
<dbReference type="Gramene" id="QL05p062331:mrna">
    <property type="protein sequence ID" value="QL05p062331:mrna"/>
    <property type="gene ID" value="QL05p062331"/>
</dbReference>
<feature type="compositionally biased region" description="Polar residues" evidence="1">
    <location>
        <begin position="179"/>
        <end position="191"/>
    </location>
</feature>
<feature type="domain" description="Zinc knuckle CX2CX4HX4C" evidence="2">
    <location>
        <begin position="99"/>
        <end position="144"/>
    </location>
</feature>
<protein>
    <recommendedName>
        <fullName evidence="2">Zinc knuckle CX2CX4HX4C domain-containing protein</fullName>
    </recommendedName>
</protein>
<evidence type="ECO:0000256" key="1">
    <source>
        <dbReference type="SAM" id="MobiDB-lite"/>
    </source>
</evidence>
<reference evidence="3 4" key="1">
    <citation type="journal article" date="2016" name="G3 (Bethesda)">
        <title>First Draft Assembly and Annotation of the Genome of a California Endemic Oak Quercus lobata Nee (Fagaceae).</title>
        <authorList>
            <person name="Sork V.L."/>
            <person name="Fitz-Gibbon S.T."/>
            <person name="Puiu D."/>
            <person name="Crepeau M."/>
            <person name="Gugger P.F."/>
            <person name="Sherman R."/>
            <person name="Stevens K."/>
            <person name="Langley C.H."/>
            <person name="Pellegrini M."/>
            <person name="Salzberg S.L."/>
        </authorList>
    </citation>
    <scope>NUCLEOTIDE SEQUENCE [LARGE SCALE GENOMIC DNA]</scope>
    <source>
        <strain evidence="3 4">cv. SW786</strain>
    </source>
</reference>
<evidence type="ECO:0000313" key="4">
    <source>
        <dbReference type="Proteomes" id="UP000594261"/>
    </source>
</evidence>
<accession>A0A7N2LT92</accession>
<dbReference type="EMBL" id="LRBV02000005">
    <property type="status" value="NOT_ANNOTATED_CDS"/>
    <property type="molecule type" value="Genomic_DNA"/>
</dbReference>
<dbReference type="InterPro" id="IPR025836">
    <property type="entry name" value="Zn_knuckle_CX2CX4HX4C"/>
</dbReference>
<evidence type="ECO:0000259" key="2">
    <source>
        <dbReference type="Pfam" id="PF14392"/>
    </source>
</evidence>
<dbReference type="OMA" id="ACHMEEN"/>
<dbReference type="PANTHER" id="PTHR31286">
    <property type="entry name" value="GLYCINE-RICH CELL WALL STRUCTURAL PROTEIN 1.8-LIKE"/>
    <property type="match status" value="1"/>
</dbReference>